<organism evidence="3 4">
    <name type="scientific">Mytilus galloprovincialis</name>
    <name type="common">Mediterranean mussel</name>
    <dbReference type="NCBI Taxonomy" id="29158"/>
    <lineage>
        <taxon>Eukaryota</taxon>
        <taxon>Metazoa</taxon>
        <taxon>Spiralia</taxon>
        <taxon>Lophotrochozoa</taxon>
        <taxon>Mollusca</taxon>
        <taxon>Bivalvia</taxon>
        <taxon>Autobranchia</taxon>
        <taxon>Pteriomorphia</taxon>
        <taxon>Mytilida</taxon>
        <taxon>Mytiloidea</taxon>
        <taxon>Mytilidae</taxon>
        <taxon>Mytilinae</taxon>
        <taxon>Mytilus</taxon>
    </lineage>
</organism>
<proteinExistence type="predicted"/>
<dbReference type="OrthoDB" id="6130713at2759"/>
<feature type="region of interest" description="Disordered" evidence="1">
    <location>
        <begin position="151"/>
        <end position="170"/>
    </location>
</feature>
<evidence type="ECO:0000259" key="2">
    <source>
        <dbReference type="PROSITE" id="PS00028"/>
    </source>
</evidence>
<comment type="caution">
    <text evidence="3">The sequence shown here is derived from an EMBL/GenBank/DDBJ whole genome shotgun (WGS) entry which is preliminary data.</text>
</comment>
<feature type="domain" description="C2H2-type" evidence="2">
    <location>
        <begin position="199"/>
        <end position="221"/>
    </location>
</feature>
<feature type="compositionally biased region" description="Basic and acidic residues" evidence="1">
    <location>
        <begin position="151"/>
        <end position="166"/>
    </location>
</feature>
<evidence type="ECO:0000313" key="4">
    <source>
        <dbReference type="Proteomes" id="UP000596742"/>
    </source>
</evidence>
<dbReference type="PANTHER" id="PTHR33845:SF1">
    <property type="entry name" value="C2H2-TYPE DOMAIN-CONTAINING PROTEIN"/>
    <property type="match status" value="1"/>
</dbReference>
<dbReference type="PROSITE" id="PS00028">
    <property type="entry name" value="ZINC_FINGER_C2H2_1"/>
    <property type="match status" value="1"/>
</dbReference>
<evidence type="ECO:0000256" key="1">
    <source>
        <dbReference type="SAM" id="MobiDB-lite"/>
    </source>
</evidence>
<dbReference type="PANTHER" id="PTHR33845">
    <property type="entry name" value="C2H2-TYPE DOMAIN-CONTAINING PROTEIN"/>
    <property type="match status" value="1"/>
</dbReference>
<protein>
    <recommendedName>
        <fullName evidence="2">C2H2-type domain-containing protein</fullName>
    </recommendedName>
</protein>
<name>A0A8B6C7D9_MYTGA</name>
<dbReference type="Proteomes" id="UP000596742">
    <property type="component" value="Unassembled WGS sequence"/>
</dbReference>
<evidence type="ECO:0000313" key="3">
    <source>
        <dbReference type="EMBL" id="VDI00416.1"/>
    </source>
</evidence>
<keyword evidence="4" id="KW-1185">Reference proteome</keyword>
<dbReference type="AlphaFoldDB" id="A0A8B6C7D9"/>
<dbReference type="EMBL" id="UYJE01001231">
    <property type="protein sequence ID" value="VDI00416.1"/>
    <property type="molecule type" value="Genomic_DNA"/>
</dbReference>
<gene>
    <name evidence="3" type="ORF">MGAL_10B067541</name>
</gene>
<dbReference type="InterPro" id="IPR013087">
    <property type="entry name" value="Znf_C2H2_type"/>
</dbReference>
<reference evidence="3" key="1">
    <citation type="submission" date="2018-11" db="EMBL/GenBank/DDBJ databases">
        <authorList>
            <person name="Alioto T."/>
            <person name="Alioto T."/>
        </authorList>
    </citation>
    <scope>NUCLEOTIDE SEQUENCE</scope>
</reference>
<accession>A0A8B6C7D9</accession>
<sequence>MDWAMKFLPWFDREKQTDFYGKKGINWHKFLKEQGLNISRYDFSEAQSGKDICDRRTAPMKIHAKRFGNEGNNITTAEELKRALESYSGIMNTHVYVAEVDFSAQTMKKCSIPNINMYNNFSFEIGGLRMWQAYDVGIGVFISSRDLKKMSNGKQDETNLKERNETGDVEDNIEEINEENTEENAASHEQMNETDDYTCGECGLTFVSLHEYNIHQDIGNHKIRHADRVKTFWSSKCTNIKESMTSVFSKATDDQTPQSKTQCSLHSGWSLKGRRMNKRFSIAVKDYLLNLFMEGEQTGRKYTPTEASKKIRAVRDENGNRLFLPEEWLSSQQVQGLFSRFVNQSGKIPKEESDDELNDAIIEITRQENELALIHSICQ</sequence>